<comment type="caution">
    <text evidence="1">The sequence shown here is derived from an EMBL/GenBank/DDBJ whole genome shotgun (WGS) entry which is preliminary data.</text>
</comment>
<protein>
    <submittedName>
        <fullName evidence="1">Uncharacterized protein</fullName>
    </submittedName>
</protein>
<reference evidence="1 2" key="1">
    <citation type="submission" date="2019-12" db="EMBL/GenBank/DDBJ databases">
        <title>Microbes associate with the intestines of laboratory mice.</title>
        <authorList>
            <person name="Navarre W."/>
            <person name="Wong E."/>
        </authorList>
    </citation>
    <scope>NUCLEOTIDE SEQUENCE [LARGE SCALE GENOMIC DNA]</scope>
    <source>
        <strain evidence="1 2">NM51_B2-22</strain>
    </source>
</reference>
<dbReference type="Proteomes" id="UP000461595">
    <property type="component" value="Unassembled WGS sequence"/>
</dbReference>
<sequence>MVTIFGFDNGLLDYIEQLLKLKKKRARRILLDRDRFTDVREGITDISRNTLDRDLVEWQNSITDSSKIILGINLDLLDVTELSNICRNIIDSFIYKDRVGSSNNEEVVVVILLMFPNERIIPCMKELKYVFSQMEIVLDRFKQEQFQIEVDFRVNSLIPMFRIENESFEPWMRRLQIRQPLNRYVTAEDIANTLYFLLSEESKAGVSRILCKLQSRV</sequence>
<dbReference type="SUPFAM" id="SSF51735">
    <property type="entry name" value="NAD(P)-binding Rossmann-fold domains"/>
    <property type="match status" value="1"/>
</dbReference>
<dbReference type="AlphaFoldDB" id="A0A7X3G9B0"/>
<proteinExistence type="predicted"/>
<dbReference type="EMBL" id="WSRS01000060">
    <property type="protein sequence ID" value="MVX59327.1"/>
    <property type="molecule type" value="Genomic_DNA"/>
</dbReference>
<accession>A0A7X3G9B0</accession>
<evidence type="ECO:0000313" key="1">
    <source>
        <dbReference type="EMBL" id="MVX59327.1"/>
    </source>
</evidence>
<name>A0A7X3G9B0_9STRE</name>
<gene>
    <name evidence="1" type="ORF">E5983_06720</name>
</gene>
<evidence type="ECO:0000313" key="2">
    <source>
        <dbReference type="Proteomes" id="UP000461595"/>
    </source>
</evidence>
<organism evidence="1 2">
    <name type="scientific">Streptococcus danieliae</name>
    <dbReference type="NCBI Taxonomy" id="747656"/>
    <lineage>
        <taxon>Bacteria</taxon>
        <taxon>Bacillati</taxon>
        <taxon>Bacillota</taxon>
        <taxon>Bacilli</taxon>
        <taxon>Lactobacillales</taxon>
        <taxon>Streptococcaceae</taxon>
        <taxon>Streptococcus</taxon>
    </lineage>
</organism>
<dbReference type="InterPro" id="IPR036291">
    <property type="entry name" value="NAD(P)-bd_dom_sf"/>
</dbReference>